<keyword evidence="5" id="KW-0539">Nucleus</keyword>
<accession>A0A8S9YPI5</accession>
<dbReference type="AlphaFoldDB" id="A0A8S9YPI5"/>
<reference evidence="13" key="1">
    <citation type="submission" date="2019-07" db="EMBL/GenBank/DDBJ databases">
        <title>Annotation for the trematode Paragonimus miyazaki's.</title>
        <authorList>
            <person name="Choi Y.-J."/>
        </authorList>
    </citation>
    <scope>NUCLEOTIDE SEQUENCE</scope>
    <source>
        <strain evidence="13">Japan</strain>
    </source>
</reference>
<evidence type="ECO:0000256" key="6">
    <source>
        <dbReference type="ARBA" id="ARBA00074719"/>
    </source>
</evidence>
<evidence type="ECO:0000256" key="2">
    <source>
        <dbReference type="ARBA" id="ARBA00022723"/>
    </source>
</evidence>
<dbReference type="SUPFAM" id="SSF57850">
    <property type="entry name" value="RING/U-box"/>
    <property type="match status" value="1"/>
</dbReference>
<dbReference type="PANTHER" id="PTHR12683">
    <property type="entry name" value="CDK-ACTIVATING KINASE ASSEMBLY FACTOR MAT1"/>
    <property type="match status" value="1"/>
</dbReference>
<dbReference type="Pfam" id="PF06391">
    <property type="entry name" value="MAT1"/>
    <property type="match status" value="1"/>
</dbReference>
<keyword evidence="14" id="KW-1185">Reference proteome</keyword>
<keyword evidence="3 10" id="KW-0863">Zinc-finger</keyword>
<dbReference type="InterPro" id="IPR001841">
    <property type="entry name" value="Znf_RING"/>
</dbReference>
<dbReference type="InterPro" id="IPR015877">
    <property type="entry name" value="MAT1_centre"/>
</dbReference>
<dbReference type="GO" id="GO:0006357">
    <property type="term" value="P:regulation of transcription by RNA polymerase II"/>
    <property type="evidence" value="ECO:0007669"/>
    <property type="project" value="TreeGrafter"/>
</dbReference>
<dbReference type="InterPro" id="IPR004575">
    <property type="entry name" value="MAT1/Tfb3"/>
</dbReference>
<sequence>MLDSTQTCPSCRSNKYTNPQLKLMVNTCGHSLCENCVEVLFVRGSGLCVQCKTPIRKANFRYQLFEDPSVQKEVELRKKILNDFNKREEDFDSLEEYDLYLEKIEEIIYNLMNDVSVEETKRYIDLYKKENKDIIKKNRLKPSASLQFYESELEREELLREQWAKEDEERRNTLLKGSSAINMATDGQLDSPVDQRHPTGATPASDHRLLTPATIKPPPPSMTRMVPPSSGQFIAPATAVAQSRMSVDRAFVPLPPTAIGGNFLAPPSVMPSLGSVVGRSWAVEAHHQVILPGRSVQQQRPPDTVLIPSRTQSTRSSQRLDAAQVAAFVYEPYEPDLCGPPTPTVGHIRWPDLVQLYIDSIINRLKPTPMHEMKKKDSPCSGTISNSLKSEPTSAGAPEVKPSDRSSRLKPEPMTVDDQKPTTIRAANDNPTKSEESYLIQRVGSSHQLPDGACGIAPVVFLERCIQESRCGLFL</sequence>
<feature type="compositionally biased region" description="Basic and acidic residues" evidence="11">
    <location>
        <begin position="401"/>
        <end position="411"/>
    </location>
</feature>
<gene>
    <name evidence="13" type="ORF">EG68_08205</name>
</gene>
<proteinExistence type="predicted"/>
<dbReference type="OrthoDB" id="5963at2759"/>
<keyword evidence="2" id="KW-0479">Metal-binding</keyword>
<dbReference type="GO" id="GO:0008270">
    <property type="term" value="F:zinc ion binding"/>
    <property type="evidence" value="ECO:0007669"/>
    <property type="project" value="UniProtKB-KW"/>
</dbReference>
<evidence type="ECO:0000256" key="4">
    <source>
        <dbReference type="ARBA" id="ARBA00022833"/>
    </source>
</evidence>
<dbReference type="PROSITE" id="PS00518">
    <property type="entry name" value="ZF_RING_1"/>
    <property type="match status" value="1"/>
</dbReference>
<dbReference type="GO" id="GO:0006289">
    <property type="term" value="P:nucleotide-excision repair"/>
    <property type="evidence" value="ECO:0007669"/>
    <property type="project" value="InterPro"/>
</dbReference>
<evidence type="ECO:0000256" key="10">
    <source>
        <dbReference type="PROSITE-ProRule" id="PRU00175"/>
    </source>
</evidence>
<feature type="region of interest" description="Disordered" evidence="11">
    <location>
        <begin position="368"/>
        <end position="436"/>
    </location>
</feature>
<evidence type="ECO:0000256" key="1">
    <source>
        <dbReference type="ARBA" id="ARBA00004123"/>
    </source>
</evidence>
<dbReference type="GO" id="GO:0061575">
    <property type="term" value="F:cyclin-dependent protein serine/threonine kinase activator activity"/>
    <property type="evidence" value="ECO:0007669"/>
    <property type="project" value="InterPro"/>
</dbReference>
<comment type="caution">
    <text evidence="13">The sequence shown here is derived from an EMBL/GenBank/DDBJ whole genome shotgun (WGS) entry which is preliminary data.</text>
</comment>
<dbReference type="GO" id="GO:0005675">
    <property type="term" value="C:transcription factor TFIIH holo complex"/>
    <property type="evidence" value="ECO:0007669"/>
    <property type="project" value="InterPro"/>
</dbReference>
<feature type="compositionally biased region" description="Basic and acidic residues" evidence="11">
    <location>
        <begin position="369"/>
        <end position="378"/>
    </location>
</feature>
<feature type="compositionally biased region" description="Polar residues" evidence="11">
    <location>
        <begin position="380"/>
        <end position="393"/>
    </location>
</feature>
<dbReference type="NCBIfam" id="TIGR00570">
    <property type="entry name" value="cdk7"/>
    <property type="match status" value="1"/>
</dbReference>
<evidence type="ECO:0000256" key="11">
    <source>
        <dbReference type="SAM" id="MobiDB-lite"/>
    </source>
</evidence>
<evidence type="ECO:0000256" key="9">
    <source>
        <dbReference type="ARBA" id="ARBA00083888"/>
    </source>
</evidence>
<evidence type="ECO:0000256" key="3">
    <source>
        <dbReference type="ARBA" id="ARBA00022771"/>
    </source>
</evidence>
<feature type="region of interest" description="Disordered" evidence="11">
    <location>
        <begin position="165"/>
        <end position="220"/>
    </location>
</feature>
<dbReference type="Gene3D" id="3.30.40.10">
    <property type="entry name" value="Zinc/RING finger domain, C3HC4 (zinc finger)"/>
    <property type="match status" value="1"/>
</dbReference>
<organism evidence="13 14">
    <name type="scientific">Paragonimus skrjabini miyazakii</name>
    <dbReference type="NCBI Taxonomy" id="59628"/>
    <lineage>
        <taxon>Eukaryota</taxon>
        <taxon>Metazoa</taxon>
        <taxon>Spiralia</taxon>
        <taxon>Lophotrochozoa</taxon>
        <taxon>Platyhelminthes</taxon>
        <taxon>Trematoda</taxon>
        <taxon>Digenea</taxon>
        <taxon>Plagiorchiida</taxon>
        <taxon>Troglotremata</taxon>
        <taxon>Troglotrematidae</taxon>
        <taxon>Paragonimus</taxon>
    </lineage>
</organism>
<name>A0A8S9YPI5_9TREM</name>
<dbReference type="InterPro" id="IPR017907">
    <property type="entry name" value="Znf_RING_CS"/>
</dbReference>
<dbReference type="PANTHER" id="PTHR12683:SF13">
    <property type="entry name" value="CDK-ACTIVATING KINASE ASSEMBLY FACTOR MAT1"/>
    <property type="match status" value="1"/>
</dbReference>
<evidence type="ECO:0000259" key="12">
    <source>
        <dbReference type="PROSITE" id="PS50089"/>
    </source>
</evidence>
<evidence type="ECO:0000313" key="13">
    <source>
        <dbReference type="EMBL" id="KAF7255011.1"/>
    </source>
</evidence>
<comment type="subcellular location">
    <subcellularLocation>
        <location evidence="1">Nucleus</location>
    </subcellularLocation>
</comment>
<dbReference type="EMBL" id="JTDE01004411">
    <property type="protein sequence ID" value="KAF7255011.1"/>
    <property type="molecule type" value="Genomic_DNA"/>
</dbReference>
<keyword evidence="4" id="KW-0862">Zinc</keyword>
<protein>
    <recommendedName>
        <fullName evidence="6">CDK-activating kinase assembly factor MAT1</fullName>
    </recommendedName>
    <alternativeName>
        <fullName evidence="9">CDK7/cyclin-H assembly factor</fullName>
    </alternativeName>
    <alternativeName>
        <fullName evidence="7">Menage a trois</fullName>
    </alternativeName>
    <alternativeName>
        <fullName evidence="8">RING finger protein MAT1</fullName>
    </alternativeName>
</protein>
<feature type="domain" description="RING-type" evidence="12">
    <location>
        <begin position="8"/>
        <end position="52"/>
    </location>
</feature>
<dbReference type="FunFam" id="3.30.40.10:FF:000037">
    <property type="entry name" value="Cdk-activating kinase assembly factor MAT1, centre"/>
    <property type="match status" value="1"/>
</dbReference>
<evidence type="ECO:0000313" key="14">
    <source>
        <dbReference type="Proteomes" id="UP000822476"/>
    </source>
</evidence>
<dbReference type="Pfam" id="PF17121">
    <property type="entry name" value="zf-C3HC4_5"/>
    <property type="match status" value="1"/>
</dbReference>
<evidence type="ECO:0000256" key="8">
    <source>
        <dbReference type="ARBA" id="ARBA00077720"/>
    </source>
</evidence>
<evidence type="ECO:0000256" key="7">
    <source>
        <dbReference type="ARBA" id="ARBA00077380"/>
    </source>
</evidence>
<evidence type="ECO:0000256" key="5">
    <source>
        <dbReference type="ARBA" id="ARBA00023242"/>
    </source>
</evidence>
<dbReference type="CDD" id="cd16517">
    <property type="entry name" value="RING-HC_MAT1"/>
    <property type="match status" value="1"/>
</dbReference>
<dbReference type="PROSITE" id="PS50089">
    <property type="entry name" value="ZF_RING_2"/>
    <property type="match status" value="1"/>
</dbReference>
<dbReference type="Proteomes" id="UP000822476">
    <property type="component" value="Unassembled WGS sequence"/>
</dbReference>
<dbReference type="InterPro" id="IPR013083">
    <property type="entry name" value="Znf_RING/FYVE/PHD"/>
</dbReference>